<organism evidence="2 3">
    <name type="scientific">Pseudomonas phage PMBT3</name>
    <dbReference type="NCBI Taxonomy" id="2059856"/>
    <lineage>
        <taxon>Viruses</taxon>
        <taxon>Duplodnaviria</taxon>
        <taxon>Heunggongvirae</taxon>
        <taxon>Uroviricota</taxon>
        <taxon>Caudoviricetes</taxon>
        <taxon>Maxrubnervirus</taxon>
        <taxon>Maxrubnervirus PMBT3</taxon>
    </lineage>
</organism>
<dbReference type="KEGG" id="vg:54987057"/>
<proteinExistence type="predicted"/>
<reference evidence="3" key="1">
    <citation type="submission" date="2017-11" db="EMBL/GenBank/DDBJ databases">
        <title>Genome sequence and characterization of the novel virulent phage PMBT3 infecting Pseudomonas sp.</title>
        <authorList>
            <person name="Koberg S."/>
            <person name="Brinks E."/>
            <person name="Heller K.J."/>
            <person name="Neve H."/>
            <person name="Franz C.M.A.P."/>
        </authorList>
    </citation>
    <scope>NUCLEOTIDE SEQUENCE [LARGE SCALE GENOMIC DNA]</scope>
</reference>
<evidence type="ECO:0000256" key="1">
    <source>
        <dbReference type="SAM" id="MobiDB-lite"/>
    </source>
</evidence>
<dbReference type="RefSeq" id="YP_009796667.1">
    <property type="nucleotide sequence ID" value="NC_047902.1"/>
</dbReference>
<dbReference type="EMBL" id="MG596799">
    <property type="protein sequence ID" value="AUM59718.1"/>
    <property type="molecule type" value="Genomic_DNA"/>
</dbReference>
<protein>
    <submittedName>
        <fullName evidence="2">Uncharacterized protein</fullName>
    </submittedName>
</protein>
<dbReference type="GeneID" id="54987057"/>
<name>A0A2I6PI38_9CAUD</name>
<feature type="region of interest" description="Disordered" evidence="1">
    <location>
        <begin position="101"/>
        <end position="122"/>
    </location>
</feature>
<evidence type="ECO:0000313" key="2">
    <source>
        <dbReference type="EMBL" id="AUM59718.1"/>
    </source>
</evidence>
<feature type="compositionally biased region" description="Polar residues" evidence="1">
    <location>
        <begin position="106"/>
        <end position="116"/>
    </location>
</feature>
<keyword evidence="3" id="KW-1185">Reference proteome</keyword>
<accession>A0A2I6PI38</accession>
<dbReference type="Proteomes" id="UP000240704">
    <property type="component" value="Segment"/>
</dbReference>
<evidence type="ECO:0000313" key="3">
    <source>
        <dbReference type="Proteomes" id="UP000240704"/>
    </source>
</evidence>
<sequence>MRLIPFVTWSKHDALQRKLDEVNKQLASLGAIIAQHQAMTAKEFFFLKNPDVKPTTLHDPLTPEQEDIVREFNENRKLPEEIRRGFASGGHIGMRAALGRFGEAPSEQTRASDQYPSPTPGDVNIEVLIREEQRMMDREAWDQLDLDDIGKPKE</sequence>